<dbReference type="HOGENOM" id="CLU_656023_0_0_1"/>
<feature type="transmembrane region" description="Helical" evidence="1">
    <location>
        <begin position="21"/>
        <end position="38"/>
    </location>
</feature>
<keyword evidence="4" id="KW-1185">Reference proteome</keyword>
<dbReference type="OrthoDB" id="6410525at2759"/>
<organism evidence="3 4">
    <name type="scientific">Lottia gigantea</name>
    <name type="common">Giant owl limpet</name>
    <dbReference type="NCBI Taxonomy" id="225164"/>
    <lineage>
        <taxon>Eukaryota</taxon>
        <taxon>Metazoa</taxon>
        <taxon>Spiralia</taxon>
        <taxon>Lophotrochozoa</taxon>
        <taxon>Mollusca</taxon>
        <taxon>Gastropoda</taxon>
        <taxon>Patellogastropoda</taxon>
        <taxon>Lottioidea</taxon>
        <taxon>Lottiidae</taxon>
        <taxon>Lottia</taxon>
    </lineage>
</organism>
<dbReference type="GeneID" id="20240304"/>
<evidence type="ECO:0000313" key="3">
    <source>
        <dbReference type="EMBL" id="ESO87741.1"/>
    </source>
</evidence>
<dbReference type="OMA" id="YMKPGPR"/>
<evidence type="ECO:0000256" key="1">
    <source>
        <dbReference type="SAM" id="Phobius"/>
    </source>
</evidence>
<dbReference type="GO" id="GO:0006044">
    <property type="term" value="P:N-acetylglucosamine metabolic process"/>
    <property type="evidence" value="ECO:0007669"/>
    <property type="project" value="TreeGrafter"/>
</dbReference>
<keyword evidence="1" id="KW-1133">Transmembrane helix</keyword>
<dbReference type="CTD" id="20240304"/>
<proteinExistence type="predicted"/>
<protein>
    <recommendedName>
        <fullName evidence="2">Sulfotransferase domain-containing protein</fullName>
    </recommendedName>
</protein>
<dbReference type="Pfam" id="PF00685">
    <property type="entry name" value="Sulfotransfer_1"/>
    <property type="match status" value="1"/>
</dbReference>
<dbReference type="EMBL" id="KB202849">
    <property type="protein sequence ID" value="ESO87741.1"/>
    <property type="molecule type" value="Genomic_DNA"/>
</dbReference>
<evidence type="ECO:0000313" key="4">
    <source>
        <dbReference type="Proteomes" id="UP000030746"/>
    </source>
</evidence>
<dbReference type="GO" id="GO:0006790">
    <property type="term" value="P:sulfur compound metabolic process"/>
    <property type="evidence" value="ECO:0007669"/>
    <property type="project" value="TreeGrafter"/>
</dbReference>
<name>V4A348_LOTGI</name>
<keyword evidence="1" id="KW-0812">Transmembrane</keyword>
<dbReference type="PANTHER" id="PTHR10704:SF44">
    <property type="entry name" value="LD35051P-RELATED"/>
    <property type="match status" value="1"/>
</dbReference>
<dbReference type="SUPFAM" id="SSF52540">
    <property type="entry name" value="P-loop containing nucleoside triphosphate hydrolases"/>
    <property type="match status" value="1"/>
</dbReference>
<feature type="domain" description="Sulfotransferase" evidence="2">
    <location>
        <begin position="76"/>
        <end position="369"/>
    </location>
</feature>
<keyword evidence="1" id="KW-0472">Membrane</keyword>
<dbReference type="Gene3D" id="3.40.50.300">
    <property type="entry name" value="P-loop containing nucleotide triphosphate hydrolases"/>
    <property type="match status" value="1"/>
</dbReference>
<dbReference type="Proteomes" id="UP000030746">
    <property type="component" value="Unassembled WGS sequence"/>
</dbReference>
<dbReference type="InterPro" id="IPR000863">
    <property type="entry name" value="Sulfotransferase_dom"/>
</dbReference>
<dbReference type="GO" id="GO:0001517">
    <property type="term" value="F:N-acetylglucosamine 6-O-sulfotransferase activity"/>
    <property type="evidence" value="ECO:0007669"/>
    <property type="project" value="TreeGrafter"/>
</dbReference>
<reference evidence="3 4" key="1">
    <citation type="journal article" date="2013" name="Nature">
        <title>Insights into bilaterian evolution from three spiralian genomes.</title>
        <authorList>
            <person name="Simakov O."/>
            <person name="Marletaz F."/>
            <person name="Cho S.J."/>
            <person name="Edsinger-Gonzales E."/>
            <person name="Havlak P."/>
            <person name="Hellsten U."/>
            <person name="Kuo D.H."/>
            <person name="Larsson T."/>
            <person name="Lv J."/>
            <person name="Arendt D."/>
            <person name="Savage R."/>
            <person name="Osoegawa K."/>
            <person name="de Jong P."/>
            <person name="Grimwood J."/>
            <person name="Chapman J.A."/>
            <person name="Shapiro H."/>
            <person name="Aerts A."/>
            <person name="Otillar R.P."/>
            <person name="Terry A.Y."/>
            <person name="Boore J.L."/>
            <person name="Grigoriev I.V."/>
            <person name="Lindberg D.R."/>
            <person name="Seaver E.C."/>
            <person name="Weisblat D.A."/>
            <person name="Putnam N.H."/>
            <person name="Rokhsar D.S."/>
        </authorList>
    </citation>
    <scope>NUCLEOTIDE SEQUENCE [LARGE SCALE GENOMIC DNA]</scope>
</reference>
<dbReference type="RefSeq" id="XP_009061633.1">
    <property type="nucleotide sequence ID" value="XM_009063385.1"/>
</dbReference>
<sequence length="398" mass="46276">MSLKPFRRLLSLTPRLFINHFWSILTSILLLSFLSVWITSSDQDDNKCTYSILNDFWNNNAESLKEFGWVSRKPQKKILIVAYMRSGSTFTGSIIQSHPDVFYIFEPLHALHRYKINSKRYRSTTFLLDGPREIDDVSSSDEMIQLVLESYFACDFLNLDLKTLQDRFPFLTHRHAAFSECVKANPGMIGVTQCLDTLYQHCSSAKASAIKTIRTSMFVARNMLLNDPNLKIIYLVRDPRAITLSRLKLKRKEPHMSAYNKTAINLCKHMLEDLNVWITLKQEYPTQVLGLKYEDLATNPFEVSRKLFKFVELDFDVNVESFIRNITHSDRDDKCITCTHRKNSSLASQKWRNDIHAIGAMAVDKLCEQVNSMLGYKPITDPIQLFEFKFKLSYNKEF</sequence>
<dbReference type="PANTHER" id="PTHR10704">
    <property type="entry name" value="CARBOHYDRATE SULFOTRANSFERASE"/>
    <property type="match status" value="1"/>
</dbReference>
<dbReference type="KEGG" id="lgi:LOTGIDRAFT_166330"/>
<accession>V4A348</accession>
<dbReference type="STRING" id="225164.V4A348"/>
<gene>
    <name evidence="3" type="ORF">LOTGIDRAFT_166330</name>
</gene>
<dbReference type="AlphaFoldDB" id="V4A348"/>
<dbReference type="InterPro" id="IPR051135">
    <property type="entry name" value="Gal/GlcNAc/GalNAc_ST"/>
</dbReference>
<evidence type="ECO:0000259" key="2">
    <source>
        <dbReference type="Pfam" id="PF00685"/>
    </source>
</evidence>
<dbReference type="InterPro" id="IPR027417">
    <property type="entry name" value="P-loop_NTPase"/>
</dbReference>